<dbReference type="RefSeq" id="WP_252436156.1">
    <property type="nucleotide sequence ID" value="NZ_JAGSOV010000011.1"/>
</dbReference>
<evidence type="ECO:0000259" key="1">
    <source>
        <dbReference type="Pfam" id="PF13622"/>
    </source>
</evidence>
<dbReference type="PANTHER" id="PTHR38110">
    <property type="entry name" value="CHROMOSOME 23, WHOLE GENOME SHOTGUN SEQUENCE"/>
    <property type="match status" value="1"/>
</dbReference>
<dbReference type="Proteomes" id="UP001165283">
    <property type="component" value="Unassembled WGS sequence"/>
</dbReference>
<evidence type="ECO:0000259" key="2">
    <source>
        <dbReference type="Pfam" id="PF20789"/>
    </source>
</evidence>
<dbReference type="InterPro" id="IPR042171">
    <property type="entry name" value="Acyl-CoA_hotdog"/>
</dbReference>
<feature type="domain" description="Acyl-CoA thioesterase-like N-terminal HotDog" evidence="1">
    <location>
        <begin position="30"/>
        <end position="109"/>
    </location>
</feature>
<dbReference type="Pfam" id="PF20789">
    <property type="entry name" value="4HBT_3C"/>
    <property type="match status" value="1"/>
</dbReference>
<dbReference type="InterPro" id="IPR049450">
    <property type="entry name" value="ACOT8-like_C"/>
</dbReference>
<dbReference type="Pfam" id="PF13622">
    <property type="entry name" value="4HBT_3"/>
    <property type="match status" value="1"/>
</dbReference>
<gene>
    <name evidence="3" type="ORF">KDL28_05665</name>
</gene>
<feature type="domain" description="Acyl-CoA thioesterase-like C-terminal" evidence="2">
    <location>
        <begin position="134"/>
        <end position="251"/>
    </location>
</feature>
<dbReference type="SUPFAM" id="SSF54637">
    <property type="entry name" value="Thioesterase/thiol ester dehydrase-isomerase"/>
    <property type="match status" value="2"/>
</dbReference>
<dbReference type="EMBL" id="JAGSOV010000011">
    <property type="protein sequence ID" value="MCO1654539.1"/>
    <property type="molecule type" value="Genomic_DNA"/>
</dbReference>
<dbReference type="InterPro" id="IPR052389">
    <property type="entry name" value="Sec_Metab_Biosynth-Assoc"/>
</dbReference>
<dbReference type="InterPro" id="IPR029069">
    <property type="entry name" value="HotDog_dom_sf"/>
</dbReference>
<sequence length="254" mass="26636">MTTTPHRFDADTELRPAGGLSWTAGVGDGWVSLSGVPNGGYLMSLALRAATCALPGIEPITATAHFLRPGLVGPARLDVEVVKRGRTTSTAGVALVQGGKERVRTLVTLGGPDGGPPDFAPSAPPLPRPRGCAPSGPEVVGSASVRRRFDYRLVPTGGAGVRGWVRFADGRDPDLAAVPLVVDCFPPAVLGVLDGVRMSTLELTVHLRRPPRPGWLQAGIRSRALLHGLVEEEVELWDEDGGLVAMSRQLAQLG</sequence>
<dbReference type="InterPro" id="IPR049449">
    <property type="entry name" value="TesB_ACOT8-like_N"/>
</dbReference>
<keyword evidence="4" id="KW-1185">Reference proteome</keyword>
<organism evidence="3 4">
    <name type="scientific">Pseudonocardia humida</name>
    <dbReference type="NCBI Taxonomy" id="2800819"/>
    <lineage>
        <taxon>Bacteria</taxon>
        <taxon>Bacillati</taxon>
        <taxon>Actinomycetota</taxon>
        <taxon>Actinomycetes</taxon>
        <taxon>Pseudonocardiales</taxon>
        <taxon>Pseudonocardiaceae</taxon>
        <taxon>Pseudonocardia</taxon>
    </lineage>
</organism>
<protein>
    <submittedName>
        <fullName evidence="3">Thioesterase family protein</fullName>
    </submittedName>
</protein>
<proteinExistence type="predicted"/>
<reference evidence="3" key="1">
    <citation type="submission" date="2021-04" db="EMBL/GenBank/DDBJ databases">
        <title>Pseudonocardia sp. nov., isolated from sandy soil of mangrove forest.</title>
        <authorList>
            <person name="Zan Z."/>
            <person name="Huang R."/>
            <person name="Liu W."/>
        </authorList>
    </citation>
    <scope>NUCLEOTIDE SEQUENCE</scope>
    <source>
        <strain evidence="3">S2-4</strain>
    </source>
</reference>
<comment type="caution">
    <text evidence="3">The sequence shown here is derived from an EMBL/GenBank/DDBJ whole genome shotgun (WGS) entry which is preliminary data.</text>
</comment>
<dbReference type="Gene3D" id="2.40.160.210">
    <property type="entry name" value="Acyl-CoA thioesterase, double hotdog domain"/>
    <property type="match status" value="1"/>
</dbReference>
<evidence type="ECO:0000313" key="4">
    <source>
        <dbReference type="Proteomes" id="UP001165283"/>
    </source>
</evidence>
<name>A0ABT0ZV30_9PSEU</name>
<evidence type="ECO:0000313" key="3">
    <source>
        <dbReference type="EMBL" id="MCO1654539.1"/>
    </source>
</evidence>
<accession>A0ABT0ZV30</accession>
<dbReference type="PANTHER" id="PTHR38110:SF1">
    <property type="entry name" value="THIOESTERASE DOMAIN-CONTAINING PROTEIN"/>
    <property type="match status" value="1"/>
</dbReference>